<evidence type="ECO:0000313" key="3">
    <source>
        <dbReference type="Proteomes" id="UP000748025"/>
    </source>
</evidence>
<dbReference type="AlphaFoldDB" id="A0A9P7SXT5"/>
<name>A0A9P7SXT5_9HYPO</name>
<dbReference type="Proteomes" id="UP000748025">
    <property type="component" value="Unassembled WGS sequence"/>
</dbReference>
<feature type="region of interest" description="Disordered" evidence="1">
    <location>
        <begin position="59"/>
        <end position="78"/>
    </location>
</feature>
<feature type="compositionally biased region" description="Polar residues" evidence="1">
    <location>
        <begin position="68"/>
        <end position="78"/>
    </location>
</feature>
<gene>
    <name evidence="2" type="ORF">E4U43_007845</name>
</gene>
<comment type="caution">
    <text evidence="2">The sequence shown here is derived from an EMBL/GenBank/DDBJ whole genome shotgun (WGS) entry which is preliminary data.</text>
</comment>
<dbReference type="EMBL" id="SRPW01000758">
    <property type="protein sequence ID" value="KAG6012323.1"/>
    <property type="molecule type" value="Genomic_DNA"/>
</dbReference>
<organism evidence="2 3">
    <name type="scientific">Claviceps pusilla</name>
    <dbReference type="NCBI Taxonomy" id="123648"/>
    <lineage>
        <taxon>Eukaryota</taxon>
        <taxon>Fungi</taxon>
        <taxon>Dikarya</taxon>
        <taxon>Ascomycota</taxon>
        <taxon>Pezizomycotina</taxon>
        <taxon>Sordariomycetes</taxon>
        <taxon>Hypocreomycetidae</taxon>
        <taxon>Hypocreales</taxon>
        <taxon>Clavicipitaceae</taxon>
        <taxon>Claviceps</taxon>
    </lineage>
</organism>
<dbReference type="OrthoDB" id="4955360at2759"/>
<accession>A0A9P7SXT5</accession>
<evidence type="ECO:0000313" key="2">
    <source>
        <dbReference type="EMBL" id="KAG6012323.1"/>
    </source>
</evidence>
<protein>
    <submittedName>
        <fullName evidence="2">Uncharacterized protein</fullName>
    </submittedName>
</protein>
<evidence type="ECO:0000256" key="1">
    <source>
        <dbReference type="SAM" id="MobiDB-lite"/>
    </source>
</evidence>
<keyword evidence="3" id="KW-1185">Reference proteome</keyword>
<reference evidence="2" key="1">
    <citation type="journal article" date="2020" name="bioRxiv">
        <title>Whole genome comparisons of ergot fungi reveals the divergence and evolution of species within the genus Claviceps are the result of varying mechanisms driving genome evolution and host range expansion.</title>
        <authorList>
            <person name="Wyka S.A."/>
            <person name="Mondo S.J."/>
            <person name="Liu M."/>
            <person name="Dettman J."/>
            <person name="Nalam V."/>
            <person name="Broders K.D."/>
        </authorList>
    </citation>
    <scope>NUCLEOTIDE SEQUENCE</scope>
    <source>
        <strain evidence="2">CCC 602</strain>
    </source>
</reference>
<proteinExistence type="predicted"/>
<sequence>MPYYFQPPIFAVQPVITPVVQVTTAVQISRPAVYTVAVQPPTPSVVYVLPAVSQGTVVSDHEGGASSPALTDTTTDLPVSSRRPTLRIIFYGHSATSSEAPGPRPRPIWRRTLDHSFRTRPTLASFKESIPRLAAQAGVTSTTTASGSGSLTWHSAIIFVLYPHTNGAIDIGAGEGPVRNGDMIRELGMVSPSAGAGAGASGGGDMALQVTQGDWDAYMERWERGQVRLHGVVCMDGPVNEG</sequence>